<dbReference type="OrthoDB" id="5290951at2"/>
<dbReference type="InterPro" id="IPR019734">
    <property type="entry name" value="TPR_rpt"/>
</dbReference>
<proteinExistence type="predicted"/>
<dbReference type="PANTHER" id="PTHR12558">
    <property type="entry name" value="CELL DIVISION CYCLE 16,23,27"/>
    <property type="match status" value="1"/>
</dbReference>
<feature type="repeat" description="TPR" evidence="1">
    <location>
        <begin position="120"/>
        <end position="153"/>
    </location>
</feature>
<dbReference type="InterPro" id="IPR011990">
    <property type="entry name" value="TPR-like_helical_dom_sf"/>
</dbReference>
<dbReference type="AlphaFoldDB" id="A0A323UW07"/>
<dbReference type="PROSITE" id="PS50005">
    <property type="entry name" value="TPR"/>
    <property type="match status" value="3"/>
</dbReference>
<dbReference type="Gene3D" id="1.25.40.10">
    <property type="entry name" value="Tetratricopeptide repeat domain"/>
    <property type="match status" value="5"/>
</dbReference>
<reference evidence="2 3" key="1">
    <citation type="submission" date="2018-06" db="EMBL/GenBank/DDBJ databases">
        <title>Azoarcus communis strain SWub3 genome.</title>
        <authorList>
            <person name="Zorraquino Salvo V."/>
            <person name="Toubiana D."/>
            <person name="Blumwald E."/>
        </authorList>
    </citation>
    <scope>NUCLEOTIDE SEQUENCE [LARGE SCALE GENOMIC DNA]</scope>
    <source>
        <strain evidence="2 3">SWub3</strain>
    </source>
</reference>
<dbReference type="Gene3D" id="1.20.58.2200">
    <property type="match status" value="1"/>
</dbReference>
<gene>
    <name evidence="2" type="primary">prsT</name>
    <name evidence="2" type="ORF">DNK49_11350</name>
</gene>
<dbReference type="SMART" id="SM00028">
    <property type="entry name" value="TPR"/>
    <property type="match status" value="16"/>
</dbReference>
<evidence type="ECO:0000313" key="2">
    <source>
        <dbReference type="EMBL" id="PZA16719.1"/>
    </source>
</evidence>
<dbReference type="Proteomes" id="UP000248259">
    <property type="component" value="Unassembled WGS sequence"/>
</dbReference>
<organism evidence="2 3">
    <name type="scientific">Parazoarcus communis SWub3 = DSM 12120</name>
    <dbReference type="NCBI Taxonomy" id="1121029"/>
    <lineage>
        <taxon>Bacteria</taxon>
        <taxon>Pseudomonadati</taxon>
        <taxon>Pseudomonadota</taxon>
        <taxon>Betaproteobacteria</taxon>
        <taxon>Rhodocyclales</taxon>
        <taxon>Zoogloeaceae</taxon>
        <taxon>Parazoarcus</taxon>
    </lineage>
</organism>
<keyword evidence="1" id="KW-0802">TPR repeat</keyword>
<dbReference type="EMBL" id="QKOE01000006">
    <property type="protein sequence ID" value="PZA16719.1"/>
    <property type="molecule type" value="Genomic_DNA"/>
</dbReference>
<feature type="repeat" description="TPR" evidence="1">
    <location>
        <begin position="460"/>
        <end position="493"/>
    </location>
</feature>
<dbReference type="InterPro" id="IPR038440">
    <property type="entry name" value="FimV_C_sf"/>
</dbReference>
<dbReference type="Pfam" id="PF13432">
    <property type="entry name" value="TPR_16"/>
    <property type="match status" value="5"/>
</dbReference>
<comment type="caution">
    <text evidence="2">The sequence shown here is derived from an EMBL/GenBank/DDBJ whole genome shotgun (WGS) entry which is preliminary data.</text>
</comment>
<protein>
    <submittedName>
        <fullName evidence="2">PEP-CTERM system TPR-repeat protein PrsT</fullName>
    </submittedName>
</protein>
<dbReference type="PANTHER" id="PTHR12558:SF13">
    <property type="entry name" value="CELL DIVISION CYCLE PROTEIN 27 HOMOLOG"/>
    <property type="match status" value="1"/>
</dbReference>
<name>A0A323UW07_9RHOO</name>
<evidence type="ECO:0000313" key="3">
    <source>
        <dbReference type="Proteomes" id="UP000248259"/>
    </source>
</evidence>
<dbReference type="SUPFAM" id="SSF48452">
    <property type="entry name" value="TPR-like"/>
    <property type="match status" value="4"/>
</dbReference>
<evidence type="ECO:0000256" key="1">
    <source>
        <dbReference type="PROSITE-ProRule" id="PRU00339"/>
    </source>
</evidence>
<dbReference type="Pfam" id="PF14559">
    <property type="entry name" value="TPR_19"/>
    <property type="match status" value="2"/>
</dbReference>
<dbReference type="NCBIfam" id="TIGR02917">
    <property type="entry name" value="PEP_TPR_lipo"/>
    <property type="match status" value="1"/>
</dbReference>
<feature type="repeat" description="TPR" evidence="1">
    <location>
        <begin position="358"/>
        <end position="391"/>
    </location>
</feature>
<keyword evidence="3" id="KW-1185">Reference proteome</keyword>
<accession>A0A323UW07</accession>
<dbReference type="InterPro" id="IPR014266">
    <property type="entry name" value="PEP-CTERM_TPR_PrsT"/>
</dbReference>
<sequence>MSVLATALILSACGDSPDAMVESAKRYLSSNDVNAASIQLKNALQEKSDLAEARYLLGRVNLLQGDIPGALKELRRAAELGYPAATLAPVMAQALVRSGEFDQVLKDYADFKVPEVDAQVQVMGAVGDAYLGKADPAGAARTFESALTLMPEHAPSRVGLGRAKMLAGNLQGALDEAEAVVQQSPALGEGYMLLADIRLAQDKPDLARKALEAAATAQPSSIVYQFALASLLLRLNDFDAAAKQLEVMKRVAGGHPSTKYVDAYLHFRHDRIAEARSGALDVVKSAPDFMPGQLLAGAVLIRQNDHALARTHLNRVIEKVPGLVLARRLLAASYLSTGEAARALETITPILAAVVHDPALMSLAGQVYLANGDFEKAELILRKSADMAPDNARARTRLGVARLAAGDTARAFADLEAAAGMDDTTGQADLALILAYTRQGQFDKALDAHAVLDRKLPNNPQTYNLKGGILLGKRDIPGARQAFERALALKPDFVAAAINLARLDLTDKKPELARERFNKILQLDARNVEALLAFAELQQTLAEPPASVLSTLERAQEATPTGLLPKLALVQFHLRNREPAKALNVAQQAVALQPNDPRAVESLARAQQASSANQQAIATLNRLVGLQPQSPQPLILLADAHLAAKEESVAEQVLNRALDLQPDLAEAHQRLIAIQLSRGDRDAALRIIKTVQKQRPDFAQGYILEGDVLGQAERWADAAGAFRKALDLGKTAEVVSKLHASLVRIDRGAEAERVMNDWLKAEPKDLVARGYMAERALADKRYPDAARLFKLMHELAPDNALVLNNLAWSAAQAKDPKALEYAERALALAPDNPVVLDTAGVIQVDQGQAAKGLANLERAVSMSPDLVPLQLNLAKAYIKLDRKSDARKILDVLMPKLKADTPVHAEAAQLLNTL</sequence>